<gene>
    <name evidence="1" type="ORF">J2Z70_002447</name>
</gene>
<evidence type="ECO:0008006" key="3">
    <source>
        <dbReference type="Google" id="ProtNLM"/>
    </source>
</evidence>
<proteinExistence type="predicted"/>
<reference evidence="1 2" key="1">
    <citation type="submission" date="2021-03" db="EMBL/GenBank/DDBJ databases">
        <title>Genomic Encyclopedia of Type Strains, Phase IV (KMG-IV): sequencing the most valuable type-strain genomes for metagenomic binning, comparative biology and taxonomic classification.</title>
        <authorList>
            <person name="Goeker M."/>
        </authorList>
    </citation>
    <scope>NUCLEOTIDE SEQUENCE [LARGE SCALE GENOMIC DNA]</scope>
    <source>
        <strain evidence="1 2">DSM 101953</strain>
    </source>
</reference>
<accession>A0ABS4NQF0</accession>
<evidence type="ECO:0000313" key="2">
    <source>
        <dbReference type="Proteomes" id="UP000773462"/>
    </source>
</evidence>
<protein>
    <recommendedName>
        <fullName evidence="3">Periplasmic protein</fullName>
    </recommendedName>
</protein>
<keyword evidence="2" id="KW-1185">Reference proteome</keyword>
<comment type="caution">
    <text evidence="1">The sequence shown here is derived from an EMBL/GenBank/DDBJ whole genome shotgun (WGS) entry which is preliminary data.</text>
</comment>
<evidence type="ECO:0000313" key="1">
    <source>
        <dbReference type="EMBL" id="MBP2112293.1"/>
    </source>
</evidence>
<sequence length="145" mass="17044">MQGKGMDWWGVHEPFHIMLNNYGIADIVLTRHAKSRYADRVAAEDSGNVEVTAWIWQALKQNRLRPYSNSDYNAYLIDNDTVIVVDFRQLEGVTALSGEPLYVMVIVSFLGKISVTPQLRDLKRYYSWLRHSRRMKLSKKRRRRK</sequence>
<dbReference type="Proteomes" id="UP000773462">
    <property type="component" value="Unassembled WGS sequence"/>
</dbReference>
<dbReference type="RefSeq" id="WP_076074360.1">
    <property type="nucleotide sequence ID" value="NZ_JAGGLV010000007.1"/>
</dbReference>
<name>A0ABS4NQF0_9BACL</name>
<dbReference type="EMBL" id="JAGGLV010000007">
    <property type="protein sequence ID" value="MBP2112293.1"/>
    <property type="molecule type" value="Genomic_DNA"/>
</dbReference>
<organism evidence="1 2">
    <name type="scientific">Paenibacillus silagei</name>
    <dbReference type="NCBI Taxonomy" id="1670801"/>
    <lineage>
        <taxon>Bacteria</taxon>
        <taxon>Bacillati</taxon>
        <taxon>Bacillota</taxon>
        <taxon>Bacilli</taxon>
        <taxon>Bacillales</taxon>
        <taxon>Paenibacillaceae</taxon>
        <taxon>Paenibacillus</taxon>
    </lineage>
</organism>